<dbReference type="PANTHER" id="PTHR32341">
    <property type="entry name" value="INTERFERON-INDUCIBLE GTPASE"/>
    <property type="match status" value="1"/>
</dbReference>
<dbReference type="Gene3D" id="3.40.50.300">
    <property type="entry name" value="P-loop containing nucleotide triphosphate hydrolases"/>
    <property type="match status" value="1"/>
</dbReference>
<evidence type="ECO:0000256" key="1">
    <source>
        <dbReference type="ARBA" id="ARBA00005429"/>
    </source>
</evidence>
<evidence type="ECO:0000256" key="2">
    <source>
        <dbReference type="ARBA" id="ARBA00022741"/>
    </source>
</evidence>
<sequence>MAKKGENDKIALTEKQIQDLKAAFTMGNLDQLTKHLQDAFSSLENISLNVAVIGESGEDRADFINTFRDLCEGDEGAALTGKVETHKTAVAYPHPKYPKVILWDLPDVGNPGFSAKRYMEKMEVASYDFFLIIASQHFRSFHAKLAHYLKKAGKGYYFVRSKVEADLESVRQILEKKLHFYLVQCSFKPGSFA</sequence>
<protein>
    <recommendedName>
        <fullName evidence="5">IRG-type G domain-containing protein</fullName>
    </recommendedName>
</protein>
<dbReference type="OMA" id="MIISSER"/>
<dbReference type="Proteomes" id="UP000472273">
    <property type="component" value="Unplaced"/>
</dbReference>
<keyword evidence="4" id="KW-0342">GTP-binding</keyword>
<dbReference type="Ensembl" id="ENSPTXT00000016453.1">
    <property type="protein sequence ID" value="ENSPTXP00000015969.1"/>
    <property type="gene ID" value="ENSPTXG00000011020.1"/>
</dbReference>
<dbReference type="GeneTree" id="ENSGT00950000183007"/>
<dbReference type="InterPro" id="IPR030385">
    <property type="entry name" value="G_IRG_dom"/>
</dbReference>
<dbReference type="AlphaFoldDB" id="A0A670YYD9"/>
<organism evidence="6 7">
    <name type="scientific">Pseudonaja textilis</name>
    <name type="common">Eastern brown snake</name>
    <dbReference type="NCBI Taxonomy" id="8673"/>
    <lineage>
        <taxon>Eukaryota</taxon>
        <taxon>Metazoa</taxon>
        <taxon>Chordata</taxon>
        <taxon>Craniata</taxon>
        <taxon>Vertebrata</taxon>
        <taxon>Euteleostomi</taxon>
        <taxon>Lepidosauria</taxon>
        <taxon>Squamata</taxon>
        <taxon>Bifurcata</taxon>
        <taxon>Unidentata</taxon>
        <taxon>Episquamata</taxon>
        <taxon>Toxicofera</taxon>
        <taxon>Serpentes</taxon>
        <taxon>Colubroidea</taxon>
        <taxon>Elapidae</taxon>
        <taxon>Hydrophiinae</taxon>
        <taxon>Pseudonaja</taxon>
    </lineage>
</organism>
<evidence type="ECO:0000313" key="7">
    <source>
        <dbReference type="Proteomes" id="UP000472273"/>
    </source>
</evidence>
<keyword evidence="7" id="KW-1185">Reference proteome</keyword>
<name>A0A670YYD9_PSETE</name>
<dbReference type="Pfam" id="PF05049">
    <property type="entry name" value="IIGP"/>
    <property type="match status" value="1"/>
</dbReference>
<feature type="domain" description="IRG-type G" evidence="5">
    <location>
        <begin position="46"/>
        <end position="193"/>
    </location>
</feature>
<evidence type="ECO:0000259" key="5">
    <source>
        <dbReference type="PROSITE" id="PS51716"/>
    </source>
</evidence>
<dbReference type="GO" id="GO:0003924">
    <property type="term" value="F:GTPase activity"/>
    <property type="evidence" value="ECO:0007669"/>
    <property type="project" value="TreeGrafter"/>
</dbReference>
<dbReference type="FunFam" id="3.40.50.300:FF:000541">
    <property type="entry name" value="Immunity related GTPase M"/>
    <property type="match status" value="1"/>
</dbReference>
<evidence type="ECO:0000256" key="4">
    <source>
        <dbReference type="ARBA" id="ARBA00023134"/>
    </source>
</evidence>
<keyword evidence="3" id="KW-0378">Hydrolase</keyword>
<evidence type="ECO:0000256" key="3">
    <source>
        <dbReference type="ARBA" id="ARBA00022801"/>
    </source>
</evidence>
<comment type="similarity">
    <text evidence="1">Belongs to the TRAFAC class dynamin-like GTPase superfamily. IRG family.</text>
</comment>
<proteinExistence type="inferred from homology"/>
<reference evidence="6" key="2">
    <citation type="submission" date="2025-09" db="UniProtKB">
        <authorList>
            <consortium name="Ensembl"/>
        </authorList>
    </citation>
    <scope>IDENTIFICATION</scope>
</reference>
<keyword evidence="2" id="KW-0547">Nucleotide-binding</keyword>
<dbReference type="PANTHER" id="PTHR32341:SF17">
    <property type="entry name" value="IRG-TYPE G DOMAIN-CONTAINING PROTEIN"/>
    <property type="match status" value="1"/>
</dbReference>
<dbReference type="SUPFAM" id="SSF52540">
    <property type="entry name" value="P-loop containing nucleoside triphosphate hydrolases"/>
    <property type="match status" value="1"/>
</dbReference>
<dbReference type="GO" id="GO:0005525">
    <property type="term" value="F:GTP binding"/>
    <property type="evidence" value="ECO:0007669"/>
    <property type="project" value="UniProtKB-KW"/>
</dbReference>
<dbReference type="InterPro" id="IPR027417">
    <property type="entry name" value="P-loop_NTPase"/>
</dbReference>
<evidence type="ECO:0000313" key="6">
    <source>
        <dbReference type="Ensembl" id="ENSPTXP00000015969.1"/>
    </source>
</evidence>
<dbReference type="InterPro" id="IPR051515">
    <property type="entry name" value="IRG"/>
</dbReference>
<accession>A0A670YYD9</accession>
<dbReference type="InterPro" id="IPR007743">
    <property type="entry name" value="Immunity-related_GTPase-like"/>
</dbReference>
<reference evidence="6" key="1">
    <citation type="submission" date="2025-08" db="UniProtKB">
        <authorList>
            <consortium name="Ensembl"/>
        </authorList>
    </citation>
    <scope>IDENTIFICATION</scope>
</reference>
<dbReference type="GO" id="GO:0016020">
    <property type="term" value="C:membrane"/>
    <property type="evidence" value="ECO:0007669"/>
    <property type="project" value="InterPro"/>
</dbReference>
<dbReference type="PROSITE" id="PS51716">
    <property type="entry name" value="G_IRG"/>
    <property type="match status" value="1"/>
</dbReference>